<keyword evidence="1" id="KW-0808">Transferase</keyword>
<comment type="caution">
    <text evidence="8">The sequence shown here is derived from an EMBL/GenBank/DDBJ whole genome shotgun (WGS) entry which is preliminary data.</text>
</comment>
<dbReference type="InterPro" id="IPR013655">
    <property type="entry name" value="PAS_fold_3"/>
</dbReference>
<dbReference type="PROSITE" id="PS50046">
    <property type="entry name" value="PHYTOCHROME_2"/>
    <property type="match status" value="1"/>
</dbReference>
<evidence type="ECO:0000313" key="8">
    <source>
        <dbReference type="EMBL" id="KAF3886182.1"/>
    </source>
</evidence>
<keyword evidence="2" id="KW-0418">Kinase</keyword>
<dbReference type="Gene3D" id="3.30.450.20">
    <property type="entry name" value="PAS domain"/>
    <property type="match status" value="1"/>
</dbReference>
<feature type="domain" description="Response regulatory" evidence="5">
    <location>
        <begin position="3"/>
        <end position="118"/>
    </location>
</feature>
<feature type="modified residue" description="4-aspartylphosphate" evidence="3">
    <location>
        <position position="53"/>
    </location>
</feature>
<dbReference type="EMBL" id="JHEG04000001">
    <property type="protein sequence ID" value="KAF3886182.1"/>
    <property type="molecule type" value="Genomic_DNA"/>
</dbReference>
<keyword evidence="3" id="KW-0597">Phosphoprotein</keyword>
<evidence type="ECO:0000259" key="7">
    <source>
        <dbReference type="PROSITE" id="PS50887"/>
    </source>
</evidence>
<dbReference type="PROSITE" id="PS50887">
    <property type="entry name" value="GGDEF"/>
    <property type="match status" value="1"/>
</dbReference>
<dbReference type="InterPro" id="IPR000700">
    <property type="entry name" value="PAS-assoc_C"/>
</dbReference>
<dbReference type="SUPFAM" id="SSF52172">
    <property type="entry name" value="CheY-like"/>
    <property type="match status" value="1"/>
</dbReference>
<dbReference type="OrthoDB" id="9759607at2"/>
<dbReference type="PANTHER" id="PTHR45138">
    <property type="entry name" value="REGULATORY COMPONENTS OF SENSORY TRANSDUCTION SYSTEM"/>
    <property type="match status" value="1"/>
</dbReference>
<keyword evidence="9" id="KW-1185">Reference proteome</keyword>
<dbReference type="InterPro" id="IPR000160">
    <property type="entry name" value="GGDEF_dom"/>
</dbReference>
<dbReference type="SMART" id="SM00267">
    <property type="entry name" value="GGDEF"/>
    <property type="match status" value="1"/>
</dbReference>
<dbReference type="InterPro" id="IPR050469">
    <property type="entry name" value="Diguanylate_Cyclase"/>
</dbReference>
<evidence type="ECO:0000256" key="3">
    <source>
        <dbReference type="PROSITE-ProRule" id="PRU00169"/>
    </source>
</evidence>
<dbReference type="InterPro" id="IPR001789">
    <property type="entry name" value="Sig_transdc_resp-reg_receiver"/>
</dbReference>
<dbReference type="AlphaFoldDB" id="A0A8S9T3L8"/>
<name>A0A8S9T3L8_9CYAN</name>
<dbReference type="Pfam" id="PF01590">
    <property type="entry name" value="GAF"/>
    <property type="match status" value="1"/>
</dbReference>
<dbReference type="InterPro" id="IPR035965">
    <property type="entry name" value="PAS-like_dom_sf"/>
</dbReference>
<dbReference type="PROSITE" id="PS50110">
    <property type="entry name" value="RESPONSE_REGULATORY"/>
    <property type="match status" value="1"/>
</dbReference>
<dbReference type="InterPro" id="IPR029016">
    <property type="entry name" value="GAF-like_dom_sf"/>
</dbReference>
<dbReference type="InterPro" id="IPR016132">
    <property type="entry name" value="Phyto_chromo_attachment"/>
</dbReference>
<accession>A0A8S9T3L8</accession>
<dbReference type="GO" id="GO:0016301">
    <property type="term" value="F:kinase activity"/>
    <property type="evidence" value="ECO:0007669"/>
    <property type="project" value="UniProtKB-KW"/>
</dbReference>
<dbReference type="InterPro" id="IPR029787">
    <property type="entry name" value="Nucleotide_cyclase"/>
</dbReference>
<feature type="domain" description="GGDEF" evidence="7">
    <location>
        <begin position="498"/>
        <end position="635"/>
    </location>
</feature>
<dbReference type="InterPro" id="IPR043128">
    <property type="entry name" value="Rev_trsase/Diguanyl_cyclase"/>
</dbReference>
<dbReference type="FunFam" id="3.30.70.270:FF:000001">
    <property type="entry name" value="Diguanylate cyclase domain protein"/>
    <property type="match status" value="1"/>
</dbReference>
<dbReference type="CDD" id="cd17534">
    <property type="entry name" value="REC_DC-like"/>
    <property type="match status" value="1"/>
</dbReference>
<dbReference type="GO" id="GO:1902201">
    <property type="term" value="P:negative regulation of bacterial-type flagellum-dependent cell motility"/>
    <property type="evidence" value="ECO:0007669"/>
    <property type="project" value="TreeGrafter"/>
</dbReference>
<dbReference type="Pfam" id="PF08447">
    <property type="entry name" value="PAS_3"/>
    <property type="match status" value="1"/>
</dbReference>
<dbReference type="NCBIfam" id="TIGR00254">
    <property type="entry name" value="GGDEF"/>
    <property type="match status" value="1"/>
</dbReference>
<organism evidence="8 9">
    <name type="scientific">Tolypothrix bouteillei VB521301</name>
    <dbReference type="NCBI Taxonomy" id="1479485"/>
    <lineage>
        <taxon>Bacteria</taxon>
        <taxon>Bacillati</taxon>
        <taxon>Cyanobacteriota</taxon>
        <taxon>Cyanophyceae</taxon>
        <taxon>Nostocales</taxon>
        <taxon>Tolypothrichaceae</taxon>
        <taxon>Tolypothrix</taxon>
    </lineage>
</organism>
<dbReference type="GO" id="GO:0000160">
    <property type="term" value="P:phosphorelay signal transduction system"/>
    <property type="evidence" value="ECO:0007669"/>
    <property type="project" value="InterPro"/>
</dbReference>
<dbReference type="GO" id="GO:0043709">
    <property type="term" value="P:cell adhesion involved in single-species biofilm formation"/>
    <property type="evidence" value="ECO:0007669"/>
    <property type="project" value="TreeGrafter"/>
</dbReference>
<evidence type="ECO:0000256" key="2">
    <source>
        <dbReference type="ARBA" id="ARBA00022777"/>
    </source>
</evidence>
<evidence type="ECO:0000313" key="9">
    <source>
        <dbReference type="Proteomes" id="UP000029738"/>
    </source>
</evidence>
<proteinExistence type="predicted"/>
<dbReference type="CDD" id="cd00130">
    <property type="entry name" value="PAS"/>
    <property type="match status" value="1"/>
</dbReference>
<dbReference type="InterPro" id="IPR000014">
    <property type="entry name" value="PAS"/>
</dbReference>
<dbReference type="PROSITE" id="PS50113">
    <property type="entry name" value="PAC"/>
    <property type="match status" value="1"/>
</dbReference>
<dbReference type="SMART" id="SM00065">
    <property type="entry name" value="GAF"/>
    <property type="match status" value="1"/>
</dbReference>
<dbReference type="GO" id="GO:0005886">
    <property type="term" value="C:plasma membrane"/>
    <property type="evidence" value="ECO:0007669"/>
    <property type="project" value="TreeGrafter"/>
</dbReference>
<dbReference type="InterPro" id="IPR011006">
    <property type="entry name" value="CheY-like_superfamily"/>
</dbReference>
<gene>
    <name evidence="8" type="ORF">DA73_0400012395</name>
</gene>
<protein>
    <submittedName>
        <fullName evidence="8">Diguanylate cyclase</fullName>
    </submittedName>
</protein>
<dbReference type="PANTHER" id="PTHR45138:SF9">
    <property type="entry name" value="DIGUANYLATE CYCLASE DGCM-RELATED"/>
    <property type="match status" value="1"/>
</dbReference>
<dbReference type="Pfam" id="PF00072">
    <property type="entry name" value="Response_reg"/>
    <property type="match status" value="1"/>
</dbReference>
<dbReference type="SUPFAM" id="SSF55785">
    <property type="entry name" value="PYP-like sensor domain (PAS domain)"/>
    <property type="match status" value="1"/>
</dbReference>
<dbReference type="SMART" id="SM00448">
    <property type="entry name" value="REC"/>
    <property type="match status" value="1"/>
</dbReference>
<dbReference type="SUPFAM" id="SSF55781">
    <property type="entry name" value="GAF domain-like"/>
    <property type="match status" value="1"/>
</dbReference>
<dbReference type="Gene3D" id="3.40.50.2300">
    <property type="match status" value="1"/>
</dbReference>
<dbReference type="InterPro" id="IPR003018">
    <property type="entry name" value="GAF"/>
</dbReference>
<feature type="domain" description="PAC" evidence="6">
    <location>
        <begin position="209"/>
        <end position="260"/>
    </location>
</feature>
<dbReference type="Gene3D" id="3.30.70.270">
    <property type="match status" value="1"/>
</dbReference>
<evidence type="ECO:0000256" key="1">
    <source>
        <dbReference type="ARBA" id="ARBA00022679"/>
    </source>
</evidence>
<dbReference type="GO" id="GO:0052621">
    <property type="term" value="F:diguanylate cyclase activity"/>
    <property type="evidence" value="ECO:0007669"/>
    <property type="project" value="TreeGrafter"/>
</dbReference>
<reference evidence="8" key="2">
    <citation type="submission" date="2019-11" db="EMBL/GenBank/DDBJ databases">
        <title>Improved Assembly of Tolypothrix boutellei genome.</title>
        <authorList>
            <person name="Sarangi A.N."/>
            <person name="Mukherjee M."/>
            <person name="Ghosh S."/>
            <person name="Singh D."/>
            <person name="Das A."/>
            <person name="Kant S."/>
            <person name="Prusty A."/>
            <person name="Tripathy S."/>
        </authorList>
    </citation>
    <scope>NUCLEOTIDE SEQUENCE</scope>
    <source>
        <strain evidence="8">VB521301</strain>
    </source>
</reference>
<dbReference type="CDD" id="cd01949">
    <property type="entry name" value="GGDEF"/>
    <property type="match status" value="1"/>
</dbReference>
<feature type="domain" description="Phytochrome chromophore attachment site" evidence="4">
    <location>
        <begin position="280"/>
        <end position="443"/>
    </location>
</feature>
<evidence type="ECO:0000259" key="4">
    <source>
        <dbReference type="PROSITE" id="PS50046"/>
    </source>
</evidence>
<evidence type="ECO:0000259" key="6">
    <source>
        <dbReference type="PROSITE" id="PS50113"/>
    </source>
</evidence>
<reference evidence="8" key="1">
    <citation type="journal article" date="2015" name="Genome Announc.">
        <title>Draft Genome Sequence of Tolypothrix boutellei Strain VB521301.</title>
        <authorList>
            <person name="Chandrababunaidu M.M."/>
            <person name="Singh D."/>
            <person name="Sen D."/>
            <person name="Bhan S."/>
            <person name="Das S."/>
            <person name="Gupta A."/>
            <person name="Adhikary S.P."/>
            <person name="Tripathy S."/>
        </authorList>
    </citation>
    <scope>NUCLEOTIDE SEQUENCE</scope>
    <source>
        <strain evidence="8">VB521301</strain>
    </source>
</reference>
<dbReference type="RefSeq" id="WP_050045719.1">
    <property type="nucleotide sequence ID" value="NZ_JHEG04000001.1"/>
</dbReference>
<evidence type="ECO:0000259" key="5">
    <source>
        <dbReference type="PROSITE" id="PS50110"/>
    </source>
</evidence>
<sequence length="644" mass="72937">MAGILIVEDERVVAWNLQTSLEKLGYVVAGNIASGEKAVDLAEKLKPDLILMDIRLQGSMDGIEAAARIRDRLHIPIIYLTAYADEPTLKRAMATDPYGYLIKPFKRTELHTTITTALRRSQLERQLQISEARFQDLAANLPSVIYRVLHQLDGSNRWLYISPSFQNLFETDLVSFQQGGEFIESSIYPDDVSSLEESLYNALETTLTLKWEGRIVVSSQQMKWIQVASRVTRQENGEIICDGLIEDISDRKRTELALQNQMQRQRLLAEITKQIHKSLDFNEILTTTVTQVRQILQVDRVLIFQLKSDGSGIVIQESVDPAFISTLGLQFLDRCFPSHCYDLYCRGQSQVIFDTNQEDLSGCLKNFMQQIGVKSKVVTPIIQHSEDLASVSHGEENILESSDAIIPKSQTVKLWGLLIVHTCGNHRQWQTEDVDLLHQIASNLAIALQQSELYQKLQQAKQQLERLAKIDALTHVANRRRFDEYLEQQWRRLTREQKPISLILCDIDQFKRYNDTYGHPAGDTCLVKIAREITSALQYPADLVARYGGEEFAVILPNTAQTGAEQVAVRIQEQIAQLQISHLSSDVKNYVTASLGIASMIPNENSCPSALIARADTALYQAKQQGRDRYCIVTDDRRSATNEK</sequence>
<dbReference type="Pfam" id="PF00990">
    <property type="entry name" value="GGDEF"/>
    <property type="match status" value="1"/>
</dbReference>
<dbReference type="SUPFAM" id="SSF55073">
    <property type="entry name" value="Nucleotide cyclase"/>
    <property type="match status" value="1"/>
</dbReference>
<dbReference type="Gene3D" id="3.30.450.40">
    <property type="match status" value="2"/>
</dbReference>
<dbReference type="Proteomes" id="UP000029738">
    <property type="component" value="Unassembled WGS sequence"/>
</dbReference>